<evidence type="ECO:0000256" key="3">
    <source>
        <dbReference type="HAMAP-Rule" id="MF_02219"/>
    </source>
</evidence>
<dbReference type="InterPro" id="IPR005644">
    <property type="entry name" value="NolW-like"/>
</dbReference>
<dbReference type="GO" id="GO:0030257">
    <property type="term" value="C:type III protein secretion system complex"/>
    <property type="evidence" value="ECO:0007669"/>
    <property type="project" value="UniProtKB-UniRule"/>
</dbReference>
<evidence type="ECO:0000256" key="2">
    <source>
        <dbReference type="ARBA" id="ARBA00022729"/>
    </source>
</evidence>
<evidence type="ECO:0000259" key="6">
    <source>
        <dbReference type="Pfam" id="PF00263"/>
    </source>
</evidence>
<keyword evidence="2 3" id="KW-0732">Signal</keyword>
<name>A0A1H5GEC2_PSEDM</name>
<evidence type="ECO:0000256" key="5">
    <source>
        <dbReference type="SAM" id="MobiDB-lite"/>
    </source>
</evidence>
<dbReference type="Gene3D" id="3.55.50.30">
    <property type="match status" value="1"/>
</dbReference>
<dbReference type="HAMAP" id="MF_02219">
    <property type="entry name" value="Type_III_secretin"/>
    <property type="match status" value="1"/>
</dbReference>
<keyword evidence="3" id="KW-0653">Protein transport</keyword>
<comment type="subunit">
    <text evidence="3">The core secretion machinery of the T3SS is composed of approximately 20 different proteins, including cytoplasmic components, a base, an export apparatus and a needle. This subunit is part of the base, which anchors the injectisome in the bacterial cell envelope. Forms a stable homooligomeric complex.</text>
</comment>
<reference evidence="8" key="1">
    <citation type="submission" date="2016-10" db="EMBL/GenBank/DDBJ databases">
        <authorList>
            <person name="Varghese N."/>
            <person name="Submissions S."/>
        </authorList>
    </citation>
    <scope>NUCLEOTIDE SEQUENCE [LARGE SCALE GENOMIC DNA]</scope>
    <source>
        <strain evidence="8">LMG 25555</strain>
    </source>
</reference>
<dbReference type="Pfam" id="PF03958">
    <property type="entry name" value="Secretin_N"/>
    <property type="match status" value="1"/>
</dbReference>
<feature type="chain" id="PRO_5026401979" description="Type 3 secretion system secretin" evidence="3">
    <location>
        <begin position="31"/>
        <end position="687"/>
    </location>
</feature>
<dbReference type="AlphaFoldDB" id="A0A1H5GEC2"/>
<feature type="domain" description="NolW-like" evidence="7">
    <location>
        <begin position="185"/>
        <end position="303"/>
    </location>
</feature>
<dbReference type="GO" id="GO:0009279">
    <property type="term" value="C:cell outer membrane"/>
    <property type="evidence" value="ECO:0007669"/>
    <property type="project" value="UniProtKB-SubCell"/>
</dbReference>
<evidence type="ECO:0000256" key="4">
    <source>
        <dbReference type="RuleBase" id="RU004004"/>
    </source>
</evidence>
<dbReference type="EMBL" id="FNUD01000002">
    <property type="protein sequence ID" value="SEE13979.1"/>
    <property type="molecule type" value="Genomic_DNA"/>
</dbReference>
<accession>A0A1H5GEC2</accession>
<comment type="subcellular location">
    <subcellularLocation>
        <location evidence="1 3 4">Cell outer membrane</location>
    </subcellularLocation>
</comment>
<dbReference type="NCBIfam" id="TIGR02516">
    <property type="entry name" value="type_III_yscC"/>
    <property type="match status" value="1"/>
</dbReference>
<evidence type="ECO:0000256" key="1">
    <source>
        <dbReference type="ARBA" id="ARBA00004442"/>
    </source>
</evidence>
<proteinExistence type="inferred from homology"/>
<feature type="domain" description="Type II/III secretion system secretin-like" evidence="6">
    <location>
        <begin position="362"/>
        <end position="521"/>
    </location>
</feature>
<dbReference type="InterPro" id="IPR004846">
    <property type="entry name" value="T2SS/T3SS_dom"/>
</dbReference>
<keyword evidence="9" id="KW-1185">Reference proteome</keyword>
<dbReference type="GO" id="GO:0015627">
    <property type="term" value="C:type II protein secretion system complex"/>
    <property type="evidence" value="ECO:0007669"/>
    <property type="project" value="TreeGrafter"/>
</dbReference>
<feature type="signal peptide" evidence="3">
    <location>
        <begin position="1"/>
        <end position="30"/>
    </location>
</feature>
<protein>
    <recommendedName>
        <fullName evidence="3">Type 3 secretion system secretin</fullName>
        <shortName evidence="3">T3SS secretin</shortName>
    </recommendedName>
</protein>
<dbReference type="Gene3D" id="3.30.1370.120">
    <property type="match status" value="2"/>
</dbReference>
<dbReference type="Proteomes" id="UP000183613">
    <property type="component" value="Unassembled WGS sequence"/>
</dbReference>
<comment type="similarity">
    <text evidence="3">Belongs to the bacterial secretin family. T3SS SctC subfamily.</text>
</comment>
<dbReference type="PANTHER" id="PTHR30332">
    <property type="entry name" value="PROBABLE GENERAL SECRETION PATHWAY PROTEIN D"/>
    <property type="match status" value="1"/>
</dbReference>
<dbReference type="InterPro" id="IPR038591">
    <property type="entry name" value="NolW-like_sf"/>
</dbReference>
<dbReference type="PANTHER" id="PTHR30332:SF5">
    <property type="entry name" value="SPI-1 TYPE 3 SECRETION SYSTEM SECRETIN"/>
    <property type="match status" value="1"/>
</dbReference>
<dbReference type="GO" id="GO:0030254">
    <property type="term" value="P:protein secretion by the type III secretion system"/>
    <property type="evidence" value="ECO:0007669"/>
    <property type="project" value="UniProtKB-UniRule"/>
</dbReference>
<evidence type="ECO:0000313" key="8">
    <source>
        <dbReference type="EMBL" id="SEE13979.1"/>
    </source>
</evidence>
<evidence type="ECO:0000259" key="7">
    <source>
        <dbReference type="Pfam" id="PF03958"/>
    </source>
</evidence>
<comment type="function">
    <text evidence="3">Component of the type III secretion system (T3SS), also called injectisome, which is used to inject bacterial effector proteins into eukaryotic host cells. Forms a ring-shaped multimeric structure with an apparent central pore in the outer membrane.</text>
</comment>
<evidence type="ECO:0000313" key="9">
    <source>
        <dbReference type="Proteomes" id="UP000183613"/>
    </source>
</evidence>
<dbReference type="InterPro" id="IPR003522">
    <property type="entry name" value="T3SS_OM_pore_YscC"/>
</dbReference>
<feature type="region of interest" description="Disordered" evidence="5">
    <location>
        <begin position="237"/>
        <end position="266"/>
    </location>
</feature>
<keyword evidence="3 4" id="KW-0813">Transport</keyword>
<keyword evidence="3" id="KW-0472">Membrane</keyword>
<keyword evidence="3" id="KW-0811">Translocation</keyword>
<gene>
    <name evidence="3" type="primary">sctC</name>
    <name evidence="8" type="ORF">SAMN04489800_0028</name>
</gene>
<organism evidence="8 9">
    <name type="scientific">Pseudomonas deceptionensis</name>
    <dbReference type="NCBI Taxonomy" id="882211"/>
    <lineage>
        <taxon>Bacteria</taxon>
        <taxon>Pseudomonadati</taxon>
        <taxon>Pseudomonadota</taxon>
        <taxon>Gammaproteobacteria</taxon>
        <taxon>Pseudomonadales</taxon>
        <taxon>Pseudomonadaceae</taxon>
        <taxon>Pseudomonas</taxon>
    </lineage>
</organism>
<dbReference type="PRINTS" id="PR01337">
    <property type="entry name" value="TYPE3OMGPROT"/>
</dbReference>
<dbReference type="InterPro" id="IPR050810">
    <property type="entry name" value="Bact_Secretion_Sys_Channel"/>
</dbReference>
<sequence length="687" mass="76034" precursor="true">MRCSNVLGVKYACRLVLLAHVSILIPQATAAIPEDWKKTPYAHEATNRPLRDFMEDLVQTLGLRLQIDGQLQGMVHGKRRSDNLKAFVERLALEHRFQWFVYNNTLYISSLDQQTSERLEVADNTIADLKQALTQMGLFDDRFGWGELPDLGVVLVSGPKRYIEHIKQFSRTRTEPVDKQEVLAFALQFANAGDRQIDYRGEKLTVAGIASLLRGLLDAKSSTYSGLEPSALTHASLAGAAPQPGNPFSNSPPGSPQSTLAPTAGSRVRVEADVRNNSVLIYDSRKRQALYQTLINQLDTPRKLVEIDAVILDINRTQLKQLGMNWGFQNRRFQVNQNNLPGAGYSSFSAVRIDRFTADIKALEERGLATVVSNPSIMTLENQPAVIDFNRTQYIKAVGEGVANIMPVTAGTSFQVIPRVITANGMNQIHLIIDIEDGTFSDPPTDSSTPDVRKGKVSTQAVIAEKQSLVIGGFHVADEVDNLNKVPLLGNIPLLGKLLFSSSQITKSRRERLFILTPRLIGDQLNPARYLPQSDQALLESAAAPLARRYAQHLPVIKRTDVADTLANLVLGRVPKDFTAMPMPAVADAWCTTPDFLKVDPGKSQWYESLHYNVAVIVLHNQSDNRVRIDESECSNERTLAVSVWPNPWLPPGEKAEVLIATRHTAGDERMAVPRPSLLKPARGVTR</sequence>
<keyword evidence="3" id="KW-0998">Cell outer membrane</keyword>
<feature type="compositionally biased region" description="Low complexity" evidence="5">
    <location>
        <begin position="242"/>
        <end position="258"/>
    </location>
</feature>
<dbReference type="OrthoDB" id="9779724at2"/>
<comment type="caution">
    <text evidence="8">The sequence shown here is derived from an EMBL/GenBank/DDBJ whole genome shotgun (WGS) entry which is preliminary data.</text>
</comment>
<dbReference type="Pfam" id="PF00263">
    <property type="entry name" value="Secretin"/>
    <property type="match status" value="1"/>
</dbReference>